<dbReference type="InterPro" id="IPR011990">
    <property type="entry name" value="TPR-like_helical_dom_sf"/>
</dbReference>
<comment type="caution">
    <text evidence="6">The sequence shown here is derived from an EMBL/GenBank/DDBJ whole genome shotgun (WGS) entry which is preliminary data.</text>
</comment>
<dbReference type="InterPro" id="IPR011006">
    <property type="entry name" value="CheY-like_superfamily"/>
</dbReference>
<keyword evidence="3" id="KW-0597">Phosphoprotein</keyword>
<evidence type="ECO:0000256" key="3">
    <source>
        <dbReference type="PROSITE-ProRule" id="PRU00169"/>
    </source>
</evidence>
<feature type="domain" description="Response regulatory" evidence="5">
    <location>
        <begin position="10"/>
        <end position="130"/>
    </location>
</feature>
<dbReference type="InterPro" id="IPR001789">
    <property type="entry name" value="Sig_transdc_resp-reg_receiver"/>
</dbReference>
<dbReference type="SMART" id="SM00028">
    <property type="entry name" value="TPR"/>
    <property type="match status" value="5"/>
</dbReference>
<dbReference type="EMBL" id="DSDS01000188">
    <property type="protein sequence ID" value="HET98676.1"/>
    <property type="molecule type" value="Genomic_DNA"/>
</dbReference>
<feature type="repeat" description="TPR" evidence="4">
    <location>
        <begin position="275"/>
        <end position="308"/>
    </location>
</feature>
<name>A0A7C2XPW8_9BACT</name>
<evidence type="ECO:0000259" key="5">
    <source>
        <dbReference type="PROSITE" id="PS50110"/>
    </source>
</evidence>
<dbReference type="PROSITE" id="PS50110">
    <property type="entry name" value="RESPONSE_REGULATORY"/>
    <property type="match status" value="1"/>
</dbReference>
<dbReference type="PANTHER" id="PTHR45586:SF1">
    <property type="entry name" value="LIPOPOLYSACCHARIDE ASSEMBLY PROTEIN B"/>
    <property type="match status" value="1"/>
</dbReference>
<organism evidence="6">
    <name type="scientific">Desulfurivibrio alkaliphilus</name>
    <dbReference type="NCBI Taxonomy" id="427923"/>
    <lineage>
        <taxon>Bacteria</taxon>
        <taxon>Pseudomonadati</taxon>
        <taxon>Thermodesulfobacteriota</taxon>
        <taxon>Desulfobulbia</taxon>
        <taxon>Desulfobulbales</taxon>
        <taxon>Desulfobulbaceae</taxon>
        <taxon>Desulfurivibrio</taxon>
    </lineage>
</organism>
<evidence type="ECO:0000256" key="4">
    <source>
        <dbReference type="PROSITE-ProRule" id="PRU00339"/>
    </source>
</evidence>
<dbReference type="SMART" id="SM00448">
    <property type="entry name" value="REC"/>
    <property type="match status" value="1"/>
</dbReference>
<evidence type="ECO:0000256" key="1">
    <source>
        <dbReference type="ARBA" id="ARBA00022737"/>
    </source>
</evidence>
<dbReference type="PROSITE" id="PS50005">
    <property type="entry name" value="TPR"/>
    <property type="match status" value="3"/>
</dbReference>
<dbReference type="Proteomes" id="UP000885986">
    <property type="component" value="Unassembled WGS sequence"/>
</dbReference>
<dbReference type="AlphaFoldDB" id="A0A7C2XPW8"/>
<dbReference type="Gene3D" id="1.25.40.10">
    <property type="entry name" value="Tetratricopeptide repeat domain"/>
    <property type="match status" value="2"/>
</dbReference>
<feature type="repeat" description="TPR" evidence="4">
    <location>
        <begin position="207"/>
        <end position="240"/>
    </location>
</feature>
<dbReference type="PROSITE" id="PS50293">
    <property type="entry name" value="TPR_REGION"/>
    <property type="match status" value="1"/>
</dbReference>
<keyword evidence="2 4" id="KW-0802">TPR repeat</keyword>
<sequence length="387" mass="43750">MDILNPQEMNFLIVDDVDNMRRSIRAMLKLLNYGKLFYEAANGRDAWDFLQDENITIHFIISDYHMPHTTGTELLNLIRSSRRTRDIPFLMVTAEANMDIVAEAAEHDVDAYLTKPFVTATLDHKIRELLDRIRNPPPITVHLDEARKLEEEGNLTGAIAEAKKAAAANSHSSRPFRELGRLFAKKGDIEKAQACFEQAVQRNRLDVTSYHALGQIAFRRNNTEKAISYFSRAMEISPRHSDRALQFAKLLFKKKRLQEAEKVLKLVLRHKVNDIDFKEEMGEMALQGGLYNLAAKAFREAIKGDPNRQYLNGKLGAALLKAGEQSEGARVLETAAAQSPKDIELLVQLAQAYMEMGMPRRADNVAAKIFSIDPGNLEARNIMKKCA</sequence>
<dbReference type="SUPFAM" id="SSF52172">
    <property type="entry name" value="CheY-like"/>
    <property type="match status" value="1"/>
</dbReference>
<dbReference type="SUPFAM" id="SSF48452">
    <property type="entry name" value="TPR-like"/>
    <property type="match status" value="1"/>
</dbReference>
<dbReference type="InterPro" id="IPR051012">
    <property type="entry name" value="CellSynth/LPSAsmb/PSIAsmb"/>
</dbReference>
<dbReference type="PANTHER" id="PTHR45586">
    <property type="entry name" value="TPR REPEAT-CONTAINING PROTEIN PA4667"/>
    <property type="match status" value="1"/>
</dbReference>
<dbReference type="GO" id="GO:0000160">
    <property type="term" value="P:phosphorelay signal transduction system"/>
    <property type="evidence" value="ECO:0007669"/>
    <property type="project" value="InterPro"/>
</dbReference>
<keyword evidence="1" id="KW-0677">Repeat</keyword>
<feature type="repeat" description="TPR" evidence="4">
    <location>
        <begin position="173"/>
        <end position="206"/>
    </location>
</feature>
<gene>
    <name evidence="6" type="ORF">ENN98_08365</name>
</gene>
<dbReference type="Pfam" id="PF00072">
    <property type="entry name" value="Response_reg"/>
    <property type="match status" value="1"/>
</dbReference>
<evidence type="ECO:0000313" key="6">
    <source>
        <dbReference type="EMBL" id="HET98676.1"/>
    </source>
</evidence>
<accession>A0A7C2XPW8</accession>
<feature type="modified residue" description="4-aspartylphosphate" evidence="3">
    <location>
        <position position="63"/>
    </location>
</feature>
<proteinExistence type="predicted"/>
<dbReference type="Pfam" id="PF14559">
    <property type="entry name" value="TPR_19"/>
    <property type="match status" value="1"/>
</dbReference>
<dbReference type="InterPro" id="IPR019734">
    <property type="entry name" value="TPR_rpt"/>
</dbReference>
<protein>
    <submittedName>
        <fullName evidence="6">Tetratricopeptide repeat protein</fullName>
    </submittedName>
</protein>
<reference evidence="6" key="1">
    <citation type="journal article" date="2020" name="mSystems">
        <title>Genome- and Community-Level Interaction Insights into Carbon Utilization and Element Cycling Functions of Hydrothermarchaeota in Hydrothermal Sediment.</title>
        <authorList>
            <person name="Zhou Z."/>
            <person name="Liu Y."/>
            <person name="Xu W."/>
            <person name="Pan J."/>
            <person name="Luo Z.H."/>
            <person name="Li M."/>
        </authorList>
    </citation>
    <scope>NUCLEOTIDE SEQUENCE [LARGE SCALE GENOMIC DNA]</scope>
    <source>
        <strain evidence="6">SpSt-1224</strain>
    </source>
</reference>
<dbReference type="Gene3D" id="3.40.50.2300">
    <property type="match status" value="1"/>
</dbReference>
<dbReference type="Pfam" id="PF13432">
    <property type="entry name" value="TPR_16"/>
    <property type="match status" value="1"/>
</dbReference>
<evidence type="ECO:0000256" key="2">
    <source>
        <dbReference type="ARBA" id="ARBA00022803"/>
    </source>
</evidence>